<accession>A0ABW7G2Y4</accession>
<sequence>MNKTLLTLALLAAAAAGGFAVLTARDLDRREQDVLSRWTELHRAEQAQFAEMPAVLALADAQPALDAAVRTNARSRCNLLAQFDSGGPVIDDARRFDLYKQVRAECTGGLFRLLAALRDAPPLAADSHVQALGRSLTQGQATVDSARERYRQALAAYNEGIQHLPRGLAARLLGYEERPDFVRYADAGR</sequence>
<reference evidence="7 8" key="1">
    <citation type="submission" date="2024-09" db="EMBL/GenBank/DDBJ databases">
        <title>Novel species of the genus Pelomonas and Roseateles isolated from streams.</title>
        <authorList>
            <person name="Lu H."/>
        </authorList>
    </citation>
    <scope>NUCLEOTIDE SEQUENCE [LARGE SCALE GENOMIC DNA]</scope>
    <source>
        <strain evidence="7 8">BYS96W</strain>
    </source>
</reference>
<gene>
    <name evidence="7" type="ORF">ACG00X_05630</name>
</gene>
<keyword evidence="5" id="KW-0472">Membrane</keyword>
<dbReference type="Pfam" id="PF04011">
    <property type="entry name" value="LemA"/>
    <property type="match status" value="1"/>
</dbReference>
<dbReference type="EMBL" id="JBIGIA010000003">
    <property type="protein sequence ID" value="MFG6456306.1"/>
    <property type="molecule type" value="Genomic_DNA"/>
</dbReference>
<comment type="caution">
    <text evidence="7">The sequence shown here is derived from an EMBL/GenBank/DDBJ whole genome shotgun (WGS) entry which is preliminary data.</text>
</comment>
<feature type="signal peptide" evidence="6">
    <location>
        <begin position="1"/>
        <end position="20"/>
    </location>
</feature>
<comment type="similarity">
    <text evidence="2">Belongs to the LemA family.</text>
</comment>
<dbReference type="SUPFAM" id="SSF140478">
    <property type="entry name" value="LemA-like"/>
    <property type="match status" value="1"/>
</dbReference>
<organism evidence="7 8">
    <name type="scientific">Pelomonas nitida</name>
    <dbReference type="NCBI Taxonomy" id="3299027"/>
    <lineage>
        <taxon>Bacteria</taxon>
        <taxon>Pseudomonadati</taxon>
        <taxon>Pseudomonadota</taxon>
        <taxon>Betaproteobacteria</taxon>
        <taxon>Burkholderiales</taxon>
        <taxon>Sphaerotilaceae</taxon>
        <taxon>Roseateles</taxon>
    </lineage>
</organism>
<evidence type="ECO:0000256" key="4">
    <source>
        <dbReference type="ARBA" id="ARBA00022989"/>
    </source>
</evidence>
<evidence type="ECO:0000256" key="2">
    <source>
        <dbReference type="ARBA" id="ARBA00008854"/>
    </source>
</evidence>
<name>A0ABW7G2Y4_9BURK</name>
<keyword evidence="6" id="KW-0732">Signal</keyword>
<dbReference type="Gene3D" id="1.20.1440.20">
    <property type="entry name" value="LemA-like domain"/>
    <property type="match status" value="1"/>
</dbReference>
<dbReference type="Proteomes" id="UP001606305">
    <property type="component" value="Unassembled WGS sequence"/>
</dbReference>
<keyword evidence="3" id="KW-0812">Transmembrane</keyword>
<feature type="chain" id="PRO_5046755783" evidence="6">
    <location>
        <begin position="21"/>
        <end position="189"/>
    </location>
</feature>
<evidence type="ECO:0000256" key="3">
    <source>
        <dbReference type="ARBA" id="ARBA00022692"/>
    </source>
</evidence>
<dbReference type="RefSeq" id="WP_394487031.1">
    <property type="nucleotide sequence ID" value="NZ_JBIGIA010000003.1"/>
</dbReference>
<comment type="subcellular location">
    <subcellularLocation>
        <location evidence="1">Membrane</location>
        <topology evidence="1">Single-pass membrane protein</topology>
    </subcellularLocation>
</comment>
<evidence type="ECO:0000256" key="6">
    <source>
        <dbReference type="SAM" id="SignalP"/>
    </source>
</evidence>
<keyword evidence="8" id="KW-1185">Reference proteome</keyword>
<keyword evidence="4" id="KW-1133">Transmembrane helix</keyword>
<evidence type="ECO:0000313" key="8">
    <source>
        <dbReference type="Proteomes" id="UP001606305"/>
    </source>
</evidence>
<dbReference type="InterPro" id="IPR023353">
    <property type="entry name" value="LemA-like_dom_sf"/>
</dbReference>
<evidence type="ECO:0000256" key="1">
    <source>
        <dbReference type="ARBA" id="ARBA00004167"/>
    </source>
</evidence>
<evidence type="ECO:0000256" key="5">
    <source>
        <dbReference type="ARBA" id="ARBA00023136"/>
    </source>
</evidence>
<dbReference type="InterPro" id="IPR007156">
    <property type="entry name" value="MamQ_LemA"/>
</dbReference>
<evidence type="ECO:0000313" key="7">
    <source>
        <dbReference type="EMBL" id="MFG6456306.1"/>
    </source>
</evidence>
<proteinExistence type="inferred from homology"/>
<protein>
    <submittedName>
        <fullName evidence="7">LemA family protein</fullName>
    </submittedName>
</protein>